<sequence>LSEIINGGGHPIGRGVCPFSPKHSFTSLVEGEKLYSAAPLFENGNVNLRRFKERSPSWLLSVDKWLR</sequence>
<organism evidence="1 2">
    <name type="scientific">Chiloscyllium punctatum</name>
    <name type="common">Brownbanded bambooshark</name>
    <name type="synonym">Hemiscyllium punctatum</name>
    <dbReference type="NCBI Taxonomy" id="137246"/>
    <lineage>
        <taxon>Eukaryota</taxon>
        <taxon>Metazoa</taxon>
        <taxon>Chordata</taxon>
        <taxon>Craniata</taxon>
        <taxon>Vertebrata</taxon>
        <taxon>Chondrichthyes</taxon>
        <taxon>Elasmobranchii</taxon>
        <taxon>Galeomorphii</taxon>
        <taxon>Galeoidea</taxon>
        <taxon>Orectolobiformes</taxon>
        <taxon>Hemiscylliidae</taxon>
        <taxon>Chiloscyllium</taxon>
    </lineage>
</organism>
<dbReference type="InterPro" id="IPR036352">
    <property type="entry name" value="Semap_dom_sf"/>
</dbReference>
<evidence type="ECO:0000313" key="1">
    <source>
        <dbReference type="EMBL" id="GCC42093.1"/>
    </source>
</evidence>
<dbReference type="SUPFAM" id="SSF101912">
    <property type="entry name" value="Sema domain"/>
    <property type="match status" value="1"/>
</dbReference>
<keyword evidence="2" id="KW-1185">Reference proteome</keyword>
<accession>A0A401THJ8</accession>
<evidence type="ECO:0000313" key="2">
    <source>
        <dbReference type="Proteomes" id="UP000287033"/>
    </source>
</evidence>
<proteinExistence type="predicted"/>
<dbReference type="EMBL" id="BEZZ01070050">
    <property type="protein sequence ID" value="GCC42093.1"/>
    <property type="molecule type" value="Genomic_DNA"/>
</dbReference>
<protein>
    <submittedName>
        <fullName evidence="1">Uncharacterized protein</fullName>
    </submittedName>
</protein>
<name>A0A401THJ8_CHIPU</name>
<feature type="non-terminal residue" evidence="1">
    <location>
        <position position="1"/>
    </location>
</feature>
<feature type="non-terminal residue" evidence="1">
    <location>
        <position position="67"/>
    </location>
</feature>
<dbReference type="AlphaFoldDB" id="A0A401THJ8"/>
<comment type="caution">
    <text evidence="1">The sequence shown here is derived from an EMBL/GenBank/DDBJ whole genome shotgun (WGS) entry which is preliminary data.</text>
</comment>
<dbReference type="Gene3D" id="2.130.10.10">
    <property type="entry name" value="YVTN repeat-like/Quinoprotein amine dehydrogenase"/>
    <property type="match status" value="1"/>
</dbReference>
<reference evidence="1 2" key="1">
    <citation type="journal article" date="2018" name="Nat. Ecol. Evol.">
        <title>Shark genomes provide insights into elasmobranch evolution and the origin of vertebrates.</title>
        <authorList>
            <person name="Hara Y"/>
            <person name="Yamaguchi K"/>
            <person name="Onimaru K"/>
            <person name="Kadota M"/>
            <person name="Koyanagi M"/>
            <person name="Keeley SD"/>
            <person name="Tatsumi K"/>
            <person name="Tanaka K"/>
            <person name="Motone F"/>
            <person name="Kageyama Y"/>
            <person name="Nozu R"/>
            <person name="Adachi N"/>
            <person name="Nishimura O"/>
            <person name="Nakagawa R"/>
            <person name="Tanegashima C"/>
            <person name="Kiyatake I"/>
            <person name="Matsumoto R"/>
            <person name="Murakumo K"/>
            <person name="Nishida K"/>
            <person name="Terakita A"/>
            <person name="Kuratani S"/>
            <person name="Sato K"/>
            <person name="Hyodo S Kuraku.S."/>
        </authorList>
    </citation>
    <scope>NUCLEOTIDE SEQUENCE [LARGE SCALE GENOMIC DNA]</scope>
</reference>
<dbReference type="Proteomes" id="UP000287033">
    <property type="component" value="Unassembled WGS sequence"/>
</dbReference>
<dbReference type="InterPro" id="IPR015943">
    <property type="entry name" value="WD40/YVTN_repeat-like_dom_sf"/>
</dbReference>
<gene>
    <name evidence="1" type="ORF">chiPu_0025987</name>
</gene>